<dbReference type="Gene3D" id="3.30.505.10">
    <property type="entry name" value="SH2 domain"/>
    <property type="match status" value="1"/>
</dbReference>
<dbReference type="STRING" id="33528.ENSGAFP00000010133"/>
<evidence type="ECO:0000256" key="1">
    <source>
        <dbReference type="ARBA" id="ARBA00022999"/>
    </source>
</evidence>
<dbReference type="GO" id="GO:0046854">
    <property type="term" value="P:phosphatidylinositol phosphate biosynthetic process"/>
    <property type="evidence" value="ECO:0007669"/>
    <property type="project" value="TreeGrafter"/>
</dbReference>
<dbReference type="SUPFAM" id="SSF55550">
    <property type="entry name" value="SH2 domain"/>
    <property type="match status" value="1"/>
</dbReference>
<reference evidence="4 5" key="1">
    <citation type="journal article" date="2018" name="G3 (Bethesda)">
        <title>A High-Quality Reference Genome for the Invasive Mosquitofish Gambusia affinis Using a Chicago Library.</title>
        <authorList>
            <person name="Hoffberg S.L."/>
            <person name="Troendle N.J."/>
            <person name="Glenn T.C."/>
            <person name="Mahmud O."/>
            <person name="Louha S."/>
            <person name="Chalopin D."/>
            <person name="Bennetzen J.L."/>
            <person name="Mauricio R."/>
        </authorList>
    </citation>
    <scope>NUCLEOTIDE SEQUENCE [LARGE SCALE GENOMIC DNA]</scope>
    <source>
        <strain evidence="4">NE01/NJP1002.9</strain>
        <tissue evidence="4">Muscle</tissue>
    </source>
</reference>
<dbReference type="GO" id="GO:0046935">
    <property type="term" value="F:1-phosphatidylinositol-3-kinase regulator activity"/>
    <property type="evidence" value="ECO:0007669"/>
    <property type="project" value="TreeGrafter"/>
</dbReference>
<gene>
    <name evidence="4" type="ORF">CCH79_00008377</name>
</gene>
<name>A0A315VFF5_GAMAF</name>
<dbReference type="InterPro" id="IPR036860">
    <property type="entry name" value="SH2_dom_sf"/>
</dbReference>
<dbReference type="EMBL" id="NHOQ01002357">
    <property type="protein sequence ID" value="PWA17819.1"/>
    <property type="molecule type" value="Genomic_DNA"/>
</dbReference>
<dbReference type="Proteomes" id="UP000250572">
    <property type="component" value="Unassembled WGS sequence"/>
</dbReference>
<protein>
    <recommendedName>
        <fullName evidence="3">SH2 domain-containing protein</fullName>
    </recommendedName>
</protein>
<dbReference type="InterPro" id="IPR000980">
    <property type="entry name" value="SH2"/>
</dbReference>
<evidence type="ECO:0000313" key="4">
    <source>
        <dbReference type="EMBL" id="PWA17819.1"/>
    </source>
</evidence>
<dbReference type="GO" id="GO:0005942">
    <property type="term" value="C:phosphatidylinositol 3-kinase complex"/>
    <property type="evidence" value="ECO:0007669"/>
    <property type="project" value="TreeGrafter"/>
</dbReference>
<dbReference type="PANTHER" id="PTHR10155:SF11">
    <property type="entry name" value="SUPPRESSOR OF CYTOKINE SIGNALING 3"/>
    <property type="match status" value="1"/>
</dbReference>
<evidence type="ECO:0000256" key="2">
    <source>
        <dbReference type="PROSITE-ProRule" id="PRU00191"/>
    </source>
</evidence>
<keyword evidence="1 2" id="KW-0727">SH2 domain</keyword>
<dbReference type="AlphaFoldDB" id="A0A315VFF5"/>
<dbReference type="SMART" id="SM00252">
    <property type="entry name" value="SH2"/>
    <property type="match status" value="1"/>
</dbReference>
<keyword evidence="5" id="KW-1185">Reference proteome</keyword>
<feature type="domain" description="SH2" evidence="3">
    <location>
        <begin position="50"/>
        <end position="158"/>
    </location>
</feature>
<comment type="caution">
    <text evidence="4">The sequence shown here is derived from an EMBL/GenBank/DDBJ whole genome shotgun (WGS) entry which is preliminary data.</text>
</comment>
<dbReference type="PANTHER" id="PTHR10155">
    <property type="entry name" value="PHOSPHATIDYLINOSITOL 3-KINASE REGULATORY SUBUNIT"/>
    <property type="match status" value="1"/>
</dbReference>
<dbReference type="PROSITE" id="PS50001">
    <property type="entry name" value="SH2"/>
    <property type="match status" value="1"/>
</dbReference>
<proteinExistence type="predicted"/>
<sequence length="542" mass="61015">MVTFSKNPAVNDDCFMVANMQKQYHYKTFVSEDQFLMVLETLRGLRESDFYWSAITGKEAGIVLARQAPGTFLIRESSDRQHLFTLSVKTKTGTKNLRIVCEEDSFHLQTDPGNVEKAPRFNCVLKLVDFYIRLGTSGFVYYINAGGERMPLMLVKPLYLSISPLKHLCRKKINKDLDISGIKEKLPGKAFAGIGGGNLKPSQFLCSFLRKRHSCERFCMYSAMTDLEAMSQERQDSAITALQHMTGYTGSSQIQKYNFIQARMKLCEVERSQKHPINITNDVSGCIVQQRYHWDPYVSAAVPNMHHSTQEADAASSLGLQANELTSPKIHPNTSSTRLRGSKMTTTLCKSAKTHIPNTQKGFGVPMATARNAKLSKPVKPAESTTSPYFIVHSEQRPLIFSVSEETLREMRRHRPERRVPVGPTGARYFPSQSLKASFPDFSSSVKLVVLEFSFTSLPSLLRKRLSQVFRLYFPSRYTKVTRESTPQGMLLSTEISPSEADRLMPEAFTLKPKASAVRGLRFQSSRAAVLQLLDVPLLPHT</sequence>
<evidence type="ECO:0000259" key="3">
    <source>
        <dbReference type="PROSITE" id="PS50001"/>
    </source>
</evidence>
<accession>A0A315VFF5</accession>
<dbReference type="Pfam" id="PF00017">
    <property type="entry name" value="SH2"/>
    <property type="match status" value="1"/>
</dbReference>
<organism evidence="4 5">
    <name type="scientific">Gambusia affinis</name>
    <name type="common">Western mosquitofish</name>
    <name type="synonym">Heterandria affinis</name>
    <dbReference type="NCBI Taxonomy" id="33528"/>
    <lineage>
        <taxon>Eukaryota</taxon>
        <taxon>Metazoa</taxon>
        <taxon>Chordata</taxon>
        <taxon>Craniata</taxon>
        <taxon>Vertebrata</taxon>
        <taxon>Euteleostomi</taxon>
        <taxon>Actinopterygii</taxon>
        <taxon>Neopterygii</taxon>
        <taxon>Teleostei</taxon>
        <taxon>Neoteleostei</taxon>
        <taxon>Acanthomorphata</taxon>
        <taxon>Ovalentaria</taxon>
        <taxon>Atherinomorphae</taxon>
        <taxon>Cyprinodontiformes</taxon>
        <taxon>Poeciliidae</taxon>
        <taxon>Poeciliinae</taxon>
        <taxon>Gambusia</taxon>
    </lineage>
</organism>
<evidence type="ECO:0000313" key="5">
    <source>
        <dbReference type="Proteomes" id="UP000250572"/>
    </source>
</evidence>